<dbReference type="InterPro" id="IPR011990">
    <property type="entry name" value="TPR-like_helical_dom_sf"/>
</dbReference>
<name>A0A9P6LYV0_9FUNG</name>
<dbReference type="PANTHER" id="PTHR47447:SF17">
    <property type="entry name" value="OS12G0638900 PROTEIN"/>
    <property type="match status" value="1"/>
</dbReference>
<dbReference type="PROSITE" id="PS51375">
    <property type="entry name" value="PPR"/>
    <property type="match status" value="1"/>
</dbReference>
<sequence length="427" mass="47508">MSQSFPAALFSTSSSQASSSKEEEDLYQALTASFRTRLAEQIHRPEDGYKAVIEHWTAHAQKDNLGRQRTKVRKGRLAAAIEHKDIARIQREHERLEFEANGTSDDHFYIIQAWIKCGELKRATMAFEKMESLGVPLTARTLAAMTRAHSRAGNIAIAGGMVQKMRDLNLQPSSIYDLSALLEYYIKLTPTSPTLVVPASSSSSSPSPSLIISITAMNSTLKESDPSDELVNSIWRTMEPRLVLTSSVAANNNVAFSYRIYLHYLINRAQDLDRAAELIDKMTIRNVSPELERSPKTAIAIIQHLTKHGYFIEVQKLIEQKDAALAKTLPSTVWSGLMEVCLSRGENQKARWIYNDMIRHGIQPSSKCRKMFSDLQLKGGTTNQEGPEIASTGARVEEAEAETATRKEAASILSVLFNRPPKPAMSS</sequence>
<evidence type="ECO:0000313" key="6">
    <source>
        <dbReference type="EMBL" id="KAF9953608.1"/>
    </source>
</evidence>
<dbReference type="Gene3D" id="1.25.40.10">
    <property type="entry name" value="Tetratricopeptide repeat domain"/>
    <property type="match status" value="2"/>
</dbReference>
<dbReference type="PANTHER" id="PTHR47447">
    <property type="entry name" value="OS03G0856100 PROTEIN"/>
    <property type="match status" value="1"/>
</dbReference>
<protein>
    <recommendedName>
        <fullName evidence="8">Pentacotripeptide-repeat region of PRORP domain-containing protein</fullName>
    </recommendedName>
</protein>
<comment type="function">
    <text evidence="3">Regulates mitochondrial small subunit maturation by controlling 15S rRNA 5'-end processing. Localizes to the 5' precursor of the 15S rRNA in a position that is subsequently occupied by mS47 in the mature yeast mtSSU. Uses structure and sequence-specific RNA recognition, binding to a single-stranded region of the precursor and specifically recognizing bases -6 to -1. The exchange of Ccm1 for mS47 is coupled to the irreversible removal of precursor rRNA that is accompanied by conformational changes of the mitoribosomal proteins uS5m and mS26. These conformational changes signal completion of 5'-end rRNA processing through protection of the mature 5'-end of the 15S rRNA and stabilization of mS47. The removal of the 5' precursor together with the dissociation of Ccm1 may be catalyzed by the 5'-3' exoribonuclease Pet127. Involved in the specific removal of group I introns in mitochondrial encoded transcripts.</text>
</comment>
<dbReference type="Proteomes" id="UP000749646">
    <property type="component" value="Unassembled WGS sequence"/>
</dbReference>
<evidence type="ECO:0000256" key="5">
    <source>
        <dbReference type="PROSITE-ProRule" id="PRU00708"/>
    </source>
</evidence>
<keyword evidence="7" id="KW-1185">Reference proteome</keyword>
<gene>
    <name evidence="6" type="ORF">BGZ65_004557</name>
</gene>
<accession>A0A9P6LYV0</accession>
<evidence type="ECO:0008006" key="8">
    <source>
        <dbReference type="Google" id="ProtNLM"/>
    </source>
</evidence>
<proteinExistence type="inferred from homology"/>
<comment type="subunit">
    <text evidence="4">Binds to mitochondrial small subunit 15S rRNA.</text>
</comment>
<evidence type="ECO:0000256" key="2">
    <source>
        <dbReference type="ARBA" id="ARBA00022737"/>
    </source>
</evidence>
<feature type="repeat" description="PPR" evidence="5">
    <location>
        <begin position="330"/>
        <end position="364"/>
    </location>
</feature>
<reference evidence="6" key="1">
    <citation type="journal article" date="2020" name="Fungal Divers.">
        <title>Resolving the Mortierellaceae phylogeny through synthesis of multi-gene phylogenetics and phylogenomics.</title>
        <authorList>
            <person name="Vandepol N."/>
            <person name="Liber J."/>
            <person name="Desiro A."/>
            <person name="Na H."/>
            <person name="Kennedy M."/>
            <person name="Barry K."/>
            <person name="Grigoriev I.V."/>
            <person name="Miller A.N."/>
            <person name="O'Donnell K."/>
            <person name="Stajich J.E."/>
            <person name="Bonito G."/>
        </authorList>
    </citation>
    <scope>NUCLEOTIDE SEQUENCE</scope>
    <source>
        <strain evidence="6">MES-2147</strain>
    </source>
</reference>
<comment type="similarity">
    <text evidence="1">Belongs to the CCM1 family.</text>
</comment>
<evidence type="ECO:0000256" key="1">
    <source>
        <dbReference type="ARBA" id="ARBA00006192"/>
    </source>
</evidence>
<dbReference type="AlphaFoldDB" id="A0A9P6LYV0"/>
<evidence type="ECO:0000256" key="3">
    <source>
        <dbReference type="ARBA" id="ARBA00044493"/>
    </source>
</evidence>
<evidence type="ECO:0000256" key="4">
    <source>
        <dbReference type="ARBA" id="ARBA00044511"/>
    </source>
</evidence>
<dbReference type="EMBL" id="JAAAHW010006891">
    <property type="protein sequence ID" value="KAF9953608.1"/>
    <property type="molecule type" value="Genomic_DNA"/>
</dbReference>
<comment type="caution">
    <text evidence="6">The sequence shown here is derived from an EMBL/GenBank/DDBJ whole genome shotgun (WGS) entry which is preliminary data.</text>
</comment>
<dbReference type="Pfam" id="PF01535">
    <property type="entry name" value="PPR"/>
    <property type="match status" value="2"/>
</dbReference>
<dbReference type="OrthoDB" id="185373at2759"/>
<organism evidence="6 7">
    <name type="scientific">Modicella reniformis</name>
    <dbReference type="NCBI Taxonomy" id="1440133"/>
    <lineage>
        <taxon>Eukaryota</taxon>
        <taxon>Fungi</taxon>
        <taxon>Fungi incertae sedis</taxon>
        <taxon>Mucoromycota</taxon>
        <taxon>Mortierellomycotina</taxon>
        <taxon>Mortierellomycetes</taxon>
        <taxon>Mortierellales</taxon>
        <taxon>Mortierellaceae</taxon>
        <taxon>Modicella</taxon>
    </lineage>
</organism>
<dbReference type="InterPro" id="IPR002885">
    <property type="entry name" value="PPR_rpt"/>
</dbReference>
<evidence type="ECO:0000313" key="7">
    <source>
        <dbReference type="Proteomes" id="UP000749646"/>
    </source>
</evidence>
<keyword evidence="2" id="KW-0677">Repeat</keyword>